<evidence type="ECO:0000256" key="1">
    <source>
        <dbReference type="SAM" id="MobiDB-lite"/>
    </source>
</evidence>
<comment type="caution">
    <text evidence="2">The sequence shown here is derived from an EMBL/GenBank/DDBJ whole genome shotgun (WGS) entry which is preliminary data.</text>
</comment>
<accession>A0A1J8QFV6</accession>
<evidence type="ECO:0000313" key="3">
    <source>
        <dbReference type="Proteomes" id="UP000183567"/>
    </source>
</evidence>
<dbReference type="AlphaFoldDB" id="A0A1J8QFV6"/>
<feature type="compositionally biased region" description="Basic residues" evidence="1">
    <location>
        <begin position="147"/>
        <end position="156"/>
    </location>
</feature>
<evidence type="ECO:0000313" key="2">
    <source>
        <dbReference type="EMBL" id="OJA12248.1"/>
    </source>
</evidence>
<dbReference type="Proteomes" id="UP000183567">
    <property type="component" value="Unassembled WGS sequence"/>
</dbReference>
<reference evidence="2 3" key="1">
    <citation type="submission" date="2016-03" db="EMBL/GenBank/DDBJ databases">
        <title>Comparative genomics of the ectomycorrhizal sister species Rhizopogon vinicolor and Rhizopogon vesiculosus (Basidiomycota: Boletales) reveals a divergence of the mating type B locus.</title>
        <authorList>
            <person name="Mujic A.B."/>
            <person name="Kuo A."/>
            <person name="Tritt A."/>
            <person name="Lipzen A."/>
            <person name="Chen C."/>
            <person name="Johnson J."/>
            <person name="Sharma A."/>
            <person name="Barry K."/>
            <person name="Grigoriev I.V."/>
            <person name="Spatafora J.W."/>
        </authorList>
    </citation>
    <scope>NUCLEOTIDE SEQUENCE [LARGE SCALE GENOMIC DNA]</scope>
    <source>
        <strain evidence="2 3">AM-OR11-056</strain>
    </source>
</reference>
<sequence>MYRLACKIKHVELQDKAFAAIRSSLTEHNIIQELSSSLASRFPHILEMEVESLFQHVTTPTVKKDYPTLIKRIAGADLPHGADVLIQLHEKMLNQHYPRTVSSLSMPSPCMPSSEKFTFSVGELWPDLRSRLPDQDLVAGVTARPRPGGKKKGKKRQIVEEGM</sequence>
<dbReference type="OrthoDB" id="6359816at2759"/>
<proteinExistence type="predicted"/>
<gene>
    <name evidence="2" type="ORF">AZE42_04081</name>
</gene>
<keyword evidence="3" id="KW-1185">Reference proteome</keyword>
<name>A0A1J8QFV6_9AGAM</name>
<organism evidence="2 3">
    <name type="scientific">Rhizopogon vesiculosus</name>
    <dbReference type="NCBI Taxonomy" id="180088"/>
    <lineage>
        <taxon>Eukaryota</taxon>
        <taxon>Fungi</taxon>
        <taxon>Dikarya</taxon>
        <taxon>Basidiomycota</taxon>
        <taxon>Agaricomycotina</taxon>
        <taxon>Agaricomycetes</taxon>
        <taxon>Agaricomycetidae</taxon>
        <taxon>Boletales</taxon>
        <taxon>Suillineae</taxon>
        <taxon>Rhizopogonaceae</taxon>
        <taxon>Rhizopogon</taxon>
    </lineage>
</organism>
<dbReference type="STRING" id="180088.A0A1J8QFV6"/>
<dbReference type="EMBL" id="LVVM01004745">
    <property type="protein sequence ID" value="OJA12248.1"/>
    <property type="molecule type" value="Genomic_DNA"/>
</dbReference>
<feature type="region of interest" description="Disordered" evidence="1">
    <location>
        <begin position="136"/>
        <end position="163"/>
    </location>
</feature>
<protein>
    <submittedName>
        <fullName evidence="2">Uncharacterized protein</fullName>
    </submittedName>
</protein>